<feature type="non-terminal residue" evidence="2">
    <location>
        <position position="113"/>
    </location>
</feature>
<accession>A0A0S7EIW6</accession>
<dbReference type="AlphaFoldDB" id="A0A0S7EIW6"/>
<feature type="region of interest" description="Disordered" evidence="1">
    <location>
        <begin position="15"/>
        <end position="35"/>
    </location>
</feature>
<gene>
    <name evidence="2" type="primary">PPUP9468</name>
</gene>
<evidence type="ECO:0000313" key="2">
    <source>
        <dbReference type="EMBL" id="JAO05062.1"/>
    </source>
</evidence>
<proteinExistence type="predicted"/>
<sequence length="113" mass="12336">RRLVRVLPAARRHDVDPEEQLSGVQLPRARTQGAQGPTVLLDVDPLRQPCEVITSPQAAVYHGAVCLGVERRLRCLNESIQEFLPETFLCDSVPNCSLSLGLIPPGSPVNPHP</sequence>
<dbReference type="EMBL" id="GBYX01476615">
    <property type="protein sequence ID" value="JAO05062.1"/>
    <property type="molecule type" value="Transcribed_RNA"/>
</dbReference>
<protein>
    <submittedName>
        <fullName evidence="2">PPUP9468</fullName>
    </submittedName>
</protein>
<reference evidence="2" key="1">
    <citation type="submission" date="2014-12" db="EMBL/GenBank/DDBJ databases">
        <title>Parallel Evolution in Life History Adaptation Evident in the Tissue-Specific Poeciliopsis prolifica transcriptome.</title>
        <authorList>
            <person name="Jue N.K."/>
            <person name="Foley R.J."/>
            <person name="Obergfell C."/>
            <person name="Reznick D.N."/>
            <person name="O'Neill R.J."/>
            <person name="O'Neill M.J."/>
        </authorList>
    </citation>
    <scope>NUCLEOTIDE SEQUENCE</scope>
</reference>
<feature type="non-terminal residue" evidence="2">
    <location>
        <position position="1"/>
    </location>
</feature>
<name>A0A0S7EIW6_9TELE</name>
<evidence type="ECO:0000256" key="1">
    <source>
        <dbReference type="SAM" id="MobiDB-lite"/>
    </source>
</evidence>
<organism evidence="2">
    <name type="scientific">Poeciliopsis prolifica</name>
    <name type="common">blackstripe livebearer</name>
    <dbReference type="NCBI Taxonomy" id="188132"/>
    <lineage>
        <taxon>Eukaryota</taxon>
        <taxon>Metazoa</taxon>
        <taxon>Chordata</taxon>
        <taxon>Craniata</taxon>
        <taxon>Vertebrata</taxon>
        <taxon>Euteleostomi</taxon>
        <taxon>Actinopterygii</taxon>
        <taxon>Neopterygii</taxon>
        <taxon>Teleostei</taxon>
        <taxon>Neoteleostei</taxon>
        <taxon>Acanthomorphata</taxon>
        <taxon>Ovalentaria</taxon>
        <taxon>Atherinomorphae</taxon>
        <taxon>Cyprinodontiformes</taxon>
        <taxon>Poeciliidae</taxon>
        <taxon>Poeciliinae</taxon>
        <taxon>Poeciliopsis</taxon>
    </lineage>
</organism>